<dbReference type="InterPro" id="IPR002173">
    <property type="entry name" value="Carboh/pur_kinase_PfkB_CS"/>
</dbReference>
<dbReference type="GO" id="GO:0005829">
    <property type="term" value="C:cytosol"/>
    <property type="evidence" value="ECO:0007669"/>
    <property type="project" value="TreeGrafter"/>
</dbReference>
<dbReference type="InterPro" id="IPR029056">
    <property type="entry name" value="Ribokinase-like"/>
</dbReference>
<keyword evidence="7" id="KW-0423">Lactose metabolism</keyword>
<evidence type="ECO:0000313" key="10">
    <source>
        <dbReference type="EMBL" id="HIS30406.1"/>
    </source>
</evidence>
<dbReference type="Pfam" id="PF00294">
    <property type="entry name" value="PfkB"/>
    <property type="match status" value="1"/>
</dbReference>
<comment type="function">
    <text evidence="8">Catalyzes the ATP-dependent phosphorylation of fructose-l-phosphate to fructose-l,6-bisphosphate.</text>
</comment>
<dbReference type="AlphaFoldDB" id="A0A9D1JIR6"/>
<dbReference type="EMBL" id="DVIQ01000014">
    <property type="protein sequence ID" value="HIS30406.1"/>
    <property type="molecule type" value="Genomic_DNA"/>
</dbReference>
<keyword evidence="4 8" id="KW-0418">Kinase</keyword>
<evidence type="ECO:0000313" key="11">
    <source>
        <dbReference type="Proteomes" id="UP000823935"/>
    </source>
</evidence>
<comment type="catalytic activity">
    <reaction evidence="6 8">
        <text>beta-D-fructose 1-phosphate + ATP = beta-D-fructose 1,6-bisphosphate + ADP + H(+)</text>
        <dbReference type="Rhea" id="RHEA:14213"/>
        <dbReference type="ChEBI" id="CHEBI:15378"/>
        <dbReference type="ChEBI" id="CHEBI:30616"/>
        <dbReference type="ChEBI" id="CHEBI:32966"/>
        <dbReference type="ChEBI" id="CHEBI:138881"/>
        <dbReference type="ChEBI" id="CHEBI:456216"/>
        <dbReference type="EC" id="2.7.1.56"/>
    </reaction>
</comment>
<comment type="catalytic activity">
    <reaction evidence="7">
        <text>D-tagatofuranose 6-phosphate + ATP = D-tagatofuranose 1,6-bisphosphate + ADP + H(+)</text>
        <dbReference type="Rhea" id="RHEA:12420"/>
        <dbReference type="ChEBI" id="CHEBI:15378"/>
        <dbReference type="ChEBI" id="CHEBI:30616"/>
        <dbReference type="ChEBI" id="CHEBI:58694"/>
        <dbReference type="ChEBI" id="CHEBI:58695"/>
        <dbReference type="ChEBI" id="CHEBI:456216"/>
        <dbReference type="EC" id="2.7.1.144"/>
    </reaction>
</comment>
<evidence type="ECO:0000256" key="5">
    <source>
        <dbReference type="ARBA" id="ARBA00022840"/>
    </source>
</evidence>
<dbReference type="NCBIfam" id="TIGR03828">
    <property type="entry name" value="pfkB"/>
    <property type="match status" value="1"/>
</dbReference>
<dbReference type="GO" id="GO:0009024">
    <property type="term" value="F:tagatose-6-phosphate kinase activity"/>
    <property type="evidence" value="ECO:0007669"/>
    <property type="project" value="UniProtKB-EC"/>
</dbReference>
<evidence type="ECO:0000256" key="1">
    <source>
        <dbReference type="ARBA" id="ARBA00005380"/>
    </source>
</evidence>
<comment type="pathway">
    <text evidence="7">Carbohydrate metabolism; D-tagatose 6-phosphate degradation; D-glyceraldehyde 3-phosphate and glycerone phosphate from D-tagatose 6-phosphate: step 1/2.</text>
</comment>
<comment type="similarity">
    <text evidence="1">Belongs to the carbohydrate kinase pfkB family.</text>
</comment>
<keyword evidence="3 7" id="KW-0547">Nucleotide-binding</keyword>
<evidence type="ECO:0000256" key="8">
    <source>
        <dbReference type="RuleBase" id="RU369061"/>
    </source>
</evidence>
<dbReference type="GO" id="GO:0044281">
    <property type="term" value="P:small molecule metabolic process"/>
    <property type="evidence" value="ECO:0007669"/>
    <property type="project" value="UniProtKB-ARBA"/>
</dbReference>
<dbReference type="InterPro" id="IPR022463">
    <property type="entry name" value="1-PFruKinase"/>
</dbReference>
<comment type="caution">
    <text evidence="10">The sequence shown here is derived from an EMBL/GenBank/DDBJ whole genome shotgun (WGS) entry which is preliminary data.</text>
</comment>
<dbReference type="EC" id="2.7.1.144" evidence="7"/>
<evidence type="ECO:0000256" key="2">
    <source>
        <dbReference type="ARBA" id="ARBA00022679"/>
    </source>
</evidence>
<evidence type="ECO:0000256" key="4">
    <source>
        <dbReference type="ARBA" id="ARBA00022777"/>
    </source>
</evidence>
<reference evidence="10" key="1">
    <citation type="submission" date="2020-10" db="EMBL/GenBank/DDBJ databases">
        <authorList>
            <person name="Gilroy R."/>
        </authorList>
    </citation>
    <scope>NUCLEOTIDE SEQUENCE</scope>
    <source>
        <strain evidence="10">CHK190-19873</strain>
    </source>
</reference>
<dbReference type="FunFam" id="3.40.1190.20:FF:000001">
    <property type="entry name" value="Phosphofructokinase"/>
    <property type="match status" value="1"/>
</dbReference>
<dbReference type="GO" id="GO:0005988">
    <property type="term" value="P:lactose metabolic process"/>
    <property type="evidence" value="ECO:0007669"/>
    <property type="project" value="UniProtKB-KW"/>
</dbReference>
<dbReference type="NCBIfam" id="TIGR03168">
    <property type="entry name" value="1-PFK"/>
    <property type="match status" value="1"/>
</dbReference>
<feature type="domain" description="Carbohydrate kinase PfkB" evidence="9">
    <location>
        <begin position="7"/>
        <end position="290"/>
    </location>
</feature>
<keyword evidence="5 7" id="KW-0067">ATP-binding</keyword>
<proteinExistence type="inferred from homology"/>
<dbReference type="Proteomes" id="UP000823935">
    <property type="component" value="Unassembled WGS sequence"/>
</dbReference>
<dbReference type="GO" id="GO:0008662">
    <property type="term" value="F:1-phosphofructokinase activity"/>
    <property type="evidence" value="ECO:0007669"/>
    <property type="project" value="UniProtKB-UniRule"/>
</dbReference>
<dbReference type="PIRSF" id="PIRSF000535">
    <property type="entry name" value="1PFK/6PFK/LacC"/>
    <property type="match status" value="1"/>
</dbReference>
<dbReference type="InterPro" id="IPR017583">
    <property type="entry name" value="Tagatose/fructose_Pkinase"/>
</dbReference>
<dbReference type="InterPro" id="IPR011611">
    <property type="entry name" value="PfkB_dom"/>
</dbReference>
<evidence type="ECO:0000259" key="9">
    <source>
        <dbReference type="Pfam" id="PF00294"/>
    </source>
</evidence>
<protein>
    <recommendedName>
        <fullName evidence="7">Tagatose-6-phosphate kinase</fullName>
        <ecNumber evidence="7">2.7.1.144</ecNumber>
    </recommendedName>
</protein>
<evidence type="ECO:0000256" key="6">
    <source>
        <dbReference type="ARBA" id="ARBA00047745"/>
    </source>
</evidence>
<dbReference type="PANTHER" id="PTHR46566:SF2">
    <property type="entry name" value="ATP-DEPENDENT 6-PHOSPHOFRUCTOKINASE ISOZYME 2"/>
    <property type="match status" value="1"/>
</dbReference>
<name>A0A9D1JIR6_9FIRM</name>
<reference evidence="10" key="2">
    <citation type="journal article" date="2021" name="PeerJ">
        <title>Extensive microbial diversity within the chicken gut microbiome revealed by metagenomics and culture.</title>
        <authorList>
            <person name="Gilroy R."/>
            <person name="Ravi A."/>
            <person name="Getino M."/>
            <person name="Pursley I."/>
            <person name="Horton D.L."/>
            <person name="Alikhan N.F."/>
            <person name="Baker D."/>
            <person name="Gharbi K."/>
            <person name="Hall N."/>
            <person name="Watson M."/>
            <person name="Adriaenssens E.M."/>
            <person name="Foster-Nyarko E."/>
            <person name="Jarju S."/>
            <person name="Secka A."/>
            <person name="Antonio M."/>
            <person name="Oren A."/>
            <person name="Chaudhuri R.R."/>
            <person name="La Ragione R."/>
            <person name="Hildebrand F."/>
            <person name="Pallen M.J."/>
        </authorList>
    </citation>
    <scope>NUCLEOTIDE SEQUENCE</scope>
    <source>
        <strain evidence="10">CHK190-19873</strain>
    </source>
</reference>
<comment type="similarity">
    <text evidence="7">Belongs to the carbohydrate kinase PfkB family. LacC subfamily.</text>
</comment>
<dbReference type="GO" id="GO:0005524">
    <property type="term" value="F:ATP binding"/>
    <property type="evidence" value="ECO:0007669"/>
    <property type="project" value="UniProtKB-UniRule"/>
</dbReference>
<dbReference type="SUPFAM" id="SSF53613">
    <property type="entry name" value="Ribokinase-like"/>
    <property type="match status" value="1"/>
</dbReference>
<dbReference type="GO" id="GO:0016052">
    <property type="term" value="P:carbohydrate catabolic process"/>
    <property type="evidence" value="ECO:0007669"/>
    <property type="project" value="UniProtKB-ARBA"/>
</dbReference>
<dbReference type="PROSITE" id="PS00583">
    <property type="entry name" value="PFKB_KINASES_1"/>
    <property type="match status" value="1"/>
</dbReference>
<gene>
    <name evidence="10" type="primary">pfkB</name>
    <name evidence="10" type="ORF">IAB44_02490</name>
</gene>
<dbReference type="CDD" id="cd01164">
    <property type="entry name" value="FruK_PfkB_like"/>
    <property type="match status" value="1"/>
</dbReference>
<dbReference type="Gene3D" id="3.40.1190.20">
    <property type="match status" value="1"/>
</dbReference>
<evidence type="ECO:0000256" key="7">
    <source>
        <dbReference type="PIRNR" id="PIRNR000535"/>
    </source>
</evidence>
<evidence type="ECO:0000256" key="3">
    <source>
        <dbReference type="ARBA" id="ARBA00022741"/>
    </source>
</evidence>
<sequence>MITTITLNVAVDKAYTVERMEKGTVMRVKTCSNTAGGKGLNVAKVVKLCGEEVTAAGFVGGHAGEYVVDMLNAQGVPNRFIHTKGETRSCINVLAADGSSTEFLEPGEPVEPEDVDRFLAEYHRLVRESSVLTISGSMQKGIPENMYQRLISQAKEAGKAVILDTSGTLLENGIKALPTMIKPNDEEIEMLLGTPAKDREQLILGARRLHELGIPMVVVSLGGDGALLVTREGVFHGCPPKIQTVNTVGCGDSMTAAFAVGLKRGYETPKMLRYAVAVSAANALTMQTGSFRKEDMERILPQVTVKKLA</sequence>
<accession>A0A9D1JIR6</accession>
<keyword evidence="2 7" id="KW-0808">Transferase</keyword>
<dbReference type="PANTHER" id="PTHR46566">
    <property type="entry name" value="1-PHOSPHOFRUCTOKINASE-RELATED"/>
    <property type="match status" value="1"/>
</dbReference>
<organism evidence="10 11">
    <name type="scientific">Candidatus Limivivens intestinipullorum</name>
    <dbReference type="NCBI Taxonomy" id="2840858"/>
    <lineage>
        <taxon>Bacteria</taxon>
        <taxon>Bacillati</taxon>
        <taxon>Bacillota</taxon>
        <taxon>Clostridia</taxon>
        <taxon>Lachnospirales</taxon>
        <taxon>Lachnospiraceae</taxon>
        <taxon>Lachnospiraceae incertae sedis</taxon>
        <taxon>Candidatus Limivivens</taxon>
    </lineage>
</organism>